<keyword evidence="2 5" id="KW-0547">Nucleotide-binding</keyword>
<dbReference type="InterPro" id="IPR005875">
    <property type="entry name" value="PurK"/>
</dbReference>
<dbReference type="InterPro" id="IPR011054">
    <property type="entry name" value="Rudment_hybrid_motif"/>
</dbReference>
<dbReference type="HAMAP" id="MF_01928">
    <property type="entry name" value="PurK"/>
    <property type="match status" value="1"/>
</dbReference>
<evidence type="ECO:0000256" key="3">
    <source>
        <dbReference type="ARBA" id="ARBA00022755"/>
    </source>
</evidence>
<evidence type="ECO:0000313" key="9">
    <source>
        <dbReference type="Proteomes" id="UP000054099"/>
    </source>
</evidence>
<dbReference type="SUPFAM" id="SSF52440">
    <property type="entry name" value="PreATP-grasp domain"/>
    <property type="match status" value="1"/>
</dbReference>
<dbReference type="GO" id="GO:0005829">
    <property type="term" value="C:cytosol"/>
    <property type="evidence" value="ECO:0007669"/>
    <property type="project" value="TreeGrafter"/>
</dbReference>
<dbReference type="InterPro" id="IPR013815">
    <property type="entry name" value="ATP_grasp_subdomain_1"/>
</dbReference>
<feature type="binding site" evidence="5">
    <location>
        <begin position="154"/>
        <end position="160"/>
    </location>
    <ligand>
        <name>ATP</name>
        <dbReference type="ChEBI" id="CHEBI:30616"/>
    </ligand>
</feature>
<dbReference type="Pfam" id="PF17769">
    <property type="entry name" value="PurK_C"/>
    <property type="match status" value="1"/>
</dbReference>
<dbReference type="Pfam" id="PF22660">
    <property type="entry name" value="RS_preATP-grasp-like"/>
    <property type="match status" value="1"/>
</dbReference>
<evidence type="ECO:0000313" key="8">
    <source>
        <dbReference type="EMBL" id="KSU81229.1"/>
    </source>
</evidence>
<feature type="binding site" evidence="5">
    <location>
        <begin position="185"/>
        <end position="188"/>
    </location>
    <ligand>
        <name>ATP</name>
        <dbReference type="ChEBI" id="CHEBI:30616"/>
    </ligand>
</feature>
<evidence type="ECO:0000256" key="6">
    <source>
        <dbReference type="RuleBase" id="RU361200"/>
    </source>
</evidence>
<organism evidence="8 9">
    <name type="scientific">Fictibacillus enclensis</name>
    <dbReference type="NCBI Taxonomy" id="1017270"/>
    <lineage>
        <taxon>Bacteria</taxon>
        <taxon>Bacillati</taxon>
        <taxon>Bacillota</taxon>
        <taxon>Bacilli</taxon>
        <taxon>Bacillales</taxon>
        <taxon>Fictibacillaceae</taxon>
        <taxon>Fictibacillus</taxon>
    </lineage>
</organism>
<sequence length="386" mass="42396">MAKNKTILPGQTIGILGGGQLGRMMAISAREMGYGIVVLDPGENSPCGQISDHQIVAPYDDVKGIEELAQKSDVITYEFENVDSERAQWLENNAYMPQGSELLYLTQHRIREKQAIEKAGVRVAPYLPVQSKEELQAAVSQLGLPAVLKTCQGGYDGKGQAVIRTEGDMEKAEELFAGSRECVLESWVSFEKELSVIVTRSTKGEMSTFPVAENIHLENILHQSIVPARISEETAANAYDMAKKIAHELNLYGTLAVEMFLGINGEIYVNELAPRPHNSGHYSIEACETSQFQQHVRAVCGLPLGRTSLVSPVVMINVLGEHVKPLLENLELLKDAKLHLYGKEEAKVKRKMGHITVLGNTVSEALNKAGYIKAAVLKMEKLEVTT</sequence>
<dbReference type="FunFam" id="3.30.1490.20:FF:000015">
    <property type="entry name" value="N5-carboxyaminoimidazole ribonucleotide synthase"/>
    <property type="match status" value="1"/>
</dbReference>
<comment type="subunit">
    <text evidence="5 6">Homodimer.</text>
</comment>
<dbReference type="PANTHER" id="PTHR11609:SF5">
    <property type="entry name" value="PHOSPHORIBOSYLAMINOIMIDAZOLE CARBOXYLASE"/>
    <property type="match status" value="1"/>
</dbReference>
<dbReference type="NCBIfam" id="TIGR01161">
    <property type="entry name" value="purK"/>
    <property type="match status" value="1"/>
</dbReference>
<comment type="caution">
    <text evidence="8">The sequence shown here is derived from an EMBL/GenBank/DDBJ whole genome shotgun (WGS) entry which is preliminary data.</text>
</comment>
<dbReference type="InterPro" id="IPR040686">
    <property type="entry name" value="PurK_C"/>
</dbReference>
<comment type="function">
    <text evidence="6">Catalyzes the ATP-dependent conversion of 5-aminoimidazole ribonucleotide (AIR) and HCO(3)- to N5-carboxyaminoimidazole ribonucleotide (N5-CAIR).</text>
</comment>
<keyword evidence="3 5" id="KW-0658">Purine biosynthesis</keyword>
<comment type="similarity">
    <text evidence="5 6">Belongs to the PurK/PurT family.</text>
</comment>
<dbReference type="NCBIfam" id="NF004676">
    <property type="entry name" value="PRK06019.1-2"/>
    <property type="match status" value="1"/>
</dbReference>
<feature type="binding site" evidence="5">
    <location>
        <position position="109"/>
    </location>
    <ligand>
        <name>ATP</name>
        <dbReference type="ChEBI" id="CHEBI:30616"/>
    </ligand>
</feature>
<dbReference type="NCBIfam" id="NF004679">
    <property type="entry name" value="PRK06019.1-5"/>
    <property type="match status" value="1"/>
</dbReference>
<dbReference type="GO" id="GO:0034028">
    <property type="term" value="F:5-(carboxyamino)imidazole ribonucleotide synthase activity"/>
    <property type="evidence" value="ECO:0007669"/>
    <property type="project" value="UniProtKB-UniRule"/>
</dbReference>
<dbReference type="Gene3D" id="3.30.1490.20">
    <property type="entry name" value="ATP-grasp fold, A domain"/>
    <property type="match status" value="1"/>
</dbReference>
<dbReference type="GO" id="GO:0005524">
    <property type="term" value="F:ATP binding"/>
    <property type="evidence" value="ECO:0007669"/>
    <property type="project" value="UniProtKB-UniRule"/>
</dbReference>
<evidence type="ECO:0000256" key="5">
    <source>
        <dbReference type="HAMAP-Rule" id="MF_01928"/>
    </source>
</evidence>
<dbReference type="EMBL" id="LNQN01000006">
    <property type="protein sequence ID" value="KSU81229.1"/>
    <property type="molecule type" value="Genomic_DNA"/>
</dbReference>
<comment type="pathway">
    <text evidence="5 6">Purine metabolism; IMP biosynthesis via de novo pathway; 5-amino-1-(5-phospho-D-ribosyl)imidazole-4-carboxylate from 5-amino-1-(5-phospho-D-ribosyl)imidazole (N5-CAIR route): step 1/2.</text>
</comment>
<dbReference type="Proteomes" id="UP000054099">
    <property type="component" value="Unassembled WGS sequence"/>
</dbReference>
<dbReference type="PROSITE" id="PS50975">
    <property type="entry name" value="ATP_GRASP"/>
    <property type="match status" value="1"/>
</dbReference>
<dbReference type="EC" id="6.3.4.18" evidence="5 6"/>
<feature type="binding site" evidence="5">
    <location>
        <begin position="270"/>
        <end position="271"/>
    </location>
    <ligand>
        <name>ATP</name>
        <dbReference type="ChEBI" id="CHEBI:30616"/>
    </ligand>
</feature>
<dbReference type="Gene3D" id="3.40.50.20">
    <property type="match status" value="1"/>
</dbReference>
<protein>
    <recommendedName>
        <fullName evidence="5 6">N5-carboxyaminoimidazole ribonucleotide synthase</fullName>
        <shortName evidence="5 6">N5-CAIR synthase</shortName>
        <ecNumber evidence="5 6">6.3.4.18</ecNumber>
    </recommendedName>
    <alternativeName>
        <fullName evidence="5 6">5-(carboxyamino)imidazole ribonucleotide synthetase</fullName>
    </alternativeName>
</protein>
<dbReference type="SUPFAM" id="SSF51246">
    <property type="entry name" value="Rudiment single hybrid motif"/>
    <property type="match status" value="1"/>
</dbReference>
<dbReference type="InterPro" id="IPR054350">
    <property type="entry name" value="PurT/PurK_preATP-grasp"/>
</dbReference>
<proteinExistence type="inferred from homology"/>
<evidence type="ECO:0000256" key="4">
    <source>
        <dbReference type="ARBA" id="ARBA00022840"/>
    </source>
</evidence>
<dbReference type="Pfam" id="PF02222">
    <property type="entry name" value="ATP-grasp"/>
    <property type="match status" value="1"/>
</dbReference>
<keyword evidence="1 5" id="KW-0436">Ligase</keyword>
<dbReference type="Gene3D" id="3.30.470.20">
    <property type="entry name" value="ATP-grasp fold, B domain"/>
    <property type="match status" value="1"/>
</dbReference>
<dbReference type="FunFam" id="3.40.50.20:FF:000016">
    <property type="entry name" value="N5-carboxyaminoimidazole ribonucleotide synthase"/>
    <property type="match status" value="1"/>
</dbReference>
<accession>A0A0V8J2F0</accession>
<dbReference type="RefSeq" id="WP_061975011.1">
    <property type="nucleotide sequence ID" value="NZ_FMAV01000004.1"/>
</dbReference>
<dbReference type="NCBIfam" id="NF004675">
    <property type="entry name" value="PRK06019.1-1"/>
    <property type="match status" value="1"/>
</dbReference>
<dbReference type="InterPro" id="IPR016185">
    <property type="entry name" value="PreATP-grasp_dom_sf"/>
</dbReference>
<keyword evidence="9" id="KW-1185">Reference proteome</keyword>
<feature type="binding site" evidence="5">
    <location>
        <position position="149"/>
    </location>
    <ligand>
        <name>ATP</name>
        <dbReference type="ChEBI" id="CHEBI:30616"/>
    </ligand>
</feature>
<dbReference type="GO" id="GO:0004638">
    <property type="term" value="F:phosphoribosylaminoimidazole carboxylase activity"/>
    <property type="evidence" value="ECO:0007669"/>
    <property type="project" value="InterPro"/>
</dbReference>
<reference evidence="8 9" key="1">
    <citation type="journal article" date="2014" name="Antonie Van Leeuwenhoek">
        <title>Fictibacillus enclensis sp. nov., isolated from marine sediment.</title>
        <authorList>
            <person name="Dastager S.G."/>
            <person name="Mawlankar R."/>
            <person name="Srinivasan K."/>
            <person name="Tang S.K."/>
            <person name="Lee J.C."/>
            <person name="Ramana V.V."/>
            <person name="Shouche Y.S."/>
        </authorList>
    </citation>
    <scope>NUCLEOTIDE SEQUENCE [LARGE SCALE GENOMIC DNA]</scope>
    <source>
        <strain evidence="8 9">NIO-1003</strain>
    </source>
</reference>
<keyword evidence="4 5" id="KW-0067">ATP-binding</keyword>
<dbReference type="PANTHER" id="PTHR11609">
    <property type="entry name" value="PURINE BIOSYNTHESIS PROTEIN 6/7, PUR6/7"/>
    <property type="match status" value="1"/>
</dbReference>
<comment type="catalytic activity">
    <reaction evidence="5 6">
        <text>5-amino-1-(5-phospho-beta-D-ribosyl)imidazole + hydrogencarbonate + ATP = 5-carboxyamino-1-(5-phospho-D-ribosyl)imidazole + ADP + phosphate + 2 H(+)</text>
        <dbReference type="Rhea" id="RHEA:19317"/>
        <dbReference type="ChEBI" id="CHEBI:15378"/>
        <dbReference type="ChEBI" id="CHEBI:17544"/>
        <dbReference type="ChEBI" id="CHEBI:30616"/>
        <dbReference type="ChEBI" id="CHEBI:43474"/>
        <dbReference type="ChEBI" id="CHEBI:58730"/>
        <dbReference type="ChEBI" id="CHEBI:137981"/>
        <dbReference type="ChEBI" id="CHEBI:456216"/>
        <dbReference type="EC" id="6.3.4.18"/>
    </reaction>
</comment>
<dbReference type="AlphaFoldDB" id="A0A0V8J2F0"/>
<name>A0A0V8J2F0_9BACL</name>
<gene>
    <name evidence="5 6" type="primary">purK</name>
    <name evidence="8" type="ORF">AS030_20040</name>
</gene>
<dbReference type="GO" id="GO:0046872">
    <property type="term" value="F:metal ion binding"/>
    <property type="evidence" value="ECO:0007669"/>
    <property type="project" value="InterPro"/>
</dbReference>
<evidence type="ECO:0000256" key="2">
    <source>
        <dbReference type="ARBA" id="ARBA00022741"/>
    </source>
</evidence>
<dbReference type="FunFam" id="3.30.470.20:FF:000029">
    <property type="entry name" value="N5-carboxyaminoimidazole ribonucleotide synthase"/>
    <property type="match status" value="1"/>
</dbReference>
<dbReference type="InterPro" id="IPR003135">
    <property type="entry name" value="ATP-grasp_carboxylate-amine"/>
</dbReference>
<dbReference type="InterPro" id="IPR011761">
    <property type="entry name" value="ATP-grasp"/>
</dbReference>
<evidence type="ECO:0000256" key="1">
    <source>
        <dbReference type="ARBA" id="ARBA00022598"/>
    </source>
</evidence>
<feature type="domain" description="ATP-grasp" evidence="7">
    <location>
        <begin position="113"/>
        <end position="300"/>
    </location>
</feature>
<feature type="binding site" evidence="5">
    <location>
        <position position="193"/>
    </location>
    <ligand>
        <name>ATP</name>
        <dbReference type="ChEBI" id="CHEBI:30616"/>
    </ligand>
</feature>
<dbReference type="SUPFAM" id="SSF56059">
    <property type="entry name" value="Glutathione synthetase ATP-binding domain-like"/>
    <property type="match status" value="1"/>
</dbReference>
<comment type="function">
    <text evidence="5">Catalyzes the ATP-dependent conversion of 5-aminoimidazole ribonucleotide (AIR) and HCO(3)(-) to N5-carboxyaminoimidazole ribonucleotide (N5-CAIR).</text>
</comment>
<evidence type="ECO:0000259" key="7">
    <source>
        <dbReference type="PROSITE" id="PS50975"/>
    </source>
</evidence>
<dbReference type="GO" id="GO:0006189">
    <property type="term" value="P:'de novo' IMP biosynthetic process"/>
    <property type="evidence" value="ECO:0007669"/>
    <property type="project" value="UniProtKB-UniRule"/>
</dbReference>
<feature type="binding site" evidence="5">
    <location>
        <position position="216"/>
    </location>
    <ligand>
        <name>ATP</name>
        <dbReference type="ChEBI" id="CHEBI:30616"/>
    </ligand>
</feature>
<dbReference type="UniPathway" id="UPA00074">
    <property type="reaction ID" value="UER00942"/>
</dbReference>